<dbReference type="GO" id="GO:0030420">
    <property type="term" value="P:establishment of competence for transformation"/>
    <property type="evidence" value="ECO:0007669"/>
    <property type="project" value="InterPro"/>
</dbReference>
<proteinExistence type="predicted"/>
<accession>A0A974NMR3</accession>
<keyword evidence="2" id="KW-1185">Reference proteome</keyword>
<dbReference type="Proteomes" id="UP000595254">
    <property type="component" value="Chromosome"/>
</dbReference>
<organism evidence="1 2">
    <name type="scientific">Peribacillus psychrosaccharolyticus</name>
    <name type="common">Bacillus psychrosaccharolyticus</name>
    <dbReference type="NCBI Taxonomy" id="1407"/>
    <lineage>
        <taxon>Bacteria</taxon>
        <taxon>Bacillati</taxon>
        <taxon>Bacillota</taxon>
        <taxon>Bacilli</taxon>
        <taxon>Bacillales</taxon>
        <taxon>Bacillaceae</taxon>
        <taxon>Peribacillus</taxon>
    </lineage>
</organism>
<dbReference type="KEGG" id="ppsr:I6J18_01100"/>
<reference evidence="1 2" key="1">
    <citation type="submission" date="2021-01" db="EMBL/GenBank/DDBJ databases">
        <title>FDA dAtabase for Regulatory Grade micrObial Sequences (FDA-ARGOS): Supporting development and validation of Infectious Disease Dx tests.</title>
        <authorList>
            <person name="Nelson B."/>
            <person name="Plummer A."/>
            <person name="Tallon L."/>
            <person name="Sadzewicz L."/>
            <person name="Zhao X."/>
            <person name="Boylan J."/>
            <person name="Ott S."/>
            <person name="Bowen H."/>
            <person name="Vavikolanu K."/>
            <person name="Mehta A."/>
            <person name="Aluvathingal J."/>
            <person name="Nadendla S."/>
            <person name="Myers T."/>
            <person name="Yan Y."/>
            <person name="Sichtig H."/>
        </authorList>
    </citation>
    <scope>NUCLEOTIDE SEQUENCE [LARGE SCALE GENOMIC DNA]</scope>
    <source>
        <strain evidence="1 2">FDAARGOS_1161</strain>
    </source>
</reference>
<dbReference type="AlphaFoldDB" id="A0A974NMR3"/>
<dbReference type="EMBL" id="CP068053">
    <property type="protein sequence ID" value="QQT00571.1"/>
    <property type="molecule type" value="Genomic_DNA"/>
</dbReference>
<dbReference type="RefSeq" id="WP_040373468.1">
    <property type="nucleotide sequence ID" value="NZ_CP068053.1"/>
</dbReference>
<evidence type="ECO:0000313" key="2">
    <source>
        <dbReference type="Proteomes" id="UP000595254"/>
    </source>
</evidence>
<protein>
    <submittedName>
        <fullName evidence="1">Competence protein ComK</fullName>
    </submittedName>
</protein>
<gene>
    <name evidence="1" type="ORF">I6J18_01100</name>
</gene>
<name>A0A974NMR3_PERPY</name>
<evidence type="ECO:0000313" key="1">
    <source>
        <dbReference type="EMBL" id="QQT00571.1"/>
    </source>
</evidence>
<dbReference type="InterPro" id="IPR010461">
    <property type="entry name" value="ComK"/>
</dbReference>
<sequence>MIIKTKYIIFHETISLETVYNESAYEMTKVRQGEQIFLVRKTVSQVIDDSLTYYFSNRPGAVHGAKSVVGPKYHIPIVLNAEMILILVPFGGPTKKETIWIVNNHIREHCKLTAKETCISTSYGYKILIPLSVAQVEDRMGIAARVHLRAITTRSRQMNFLFDPNCDIIETTETEMKIYRLEDSVKKD</sequence>
<dbReference type="Pfam" id="PF06338">
    <property type="entry name" value="ComK"/>
    <property type="match status" value="1"/>
</dbReference>